<dbReference type="EMBL" id="GBRH01271832">
    <property type="protein sequence ID" value="JAD26063.1"/>
    <property type="molecule type" value="Transcribed_RNA"/>
</dbReference>
<evidence type="ECO:0000256" key="1">
    <source>
        <dbReference type="SAM" id="MobiDB-lite"/>
    </source>
</evidence>
<reference evidence="2" key="1">
    <citation type="submission" date="2014-09" db="EMBL/GenBank/DDBJ databases">
        <authorList>
            <person name="Magalhaes I.L.F."/>
            <person name="Oliveira U."/>
            <person name="Santos F.R."/>
            <person name="Vidigal T.H.D.A."/>
            <person name="Brescovit A.D."/>
            <person name="Santos A.J."/>
        </authorList>
    </citation>
    <scope>NUCLEOTIDE SEQUENCE</scope>
    <source>
        <tissue evidence="2">Shoot tissue taken approximately 20 cm above the soil surface</tissue>
    </source>
</reference>
<reference evidence="2" key="2">
    <citation type="journal article" date="2015" name="Data Brief">
        <title>Shoot transcriptome of the giant reed, Arundo donax.</title>
        <authorList>
            <person name="Barrero R.A."/>
            <person name="Guerrero F.D."/>
            <person name="Moolhuijzen P."/>
            <person name="Goolsby J.A."/>
            <person name="Tidwell J."/>
            <person name="Bellgard S.E."/>
            <person name="Bellgard M.I."/>
        </authorList>
    </citation>
    <scope>NUCLEOTIDE SEQUENCE</scope>
    <source>
        <tissue evidence="2">Shoot tissue taken approximately 20 cm above the soil surface</tissue>
    </source>
</reference>
<name>A0A0A8YKI1_ARUDO</name>
<feature type="compositionally biased region" description="Low complexity" evidence="1">
    <location>
        <begin position="19"/>
        <end position="30"/>
    </location>
</feature>
<organism evidence="2">
    <name type="scientific">Arundo donax</name>
    <name type="common">Giant reed</name>
    <name type="synonym">Donax arundinaceus</name>
    <dbReference type="NCBI Taxonomy" id="35708"/>
    <lineage>
        <taxon>Eukaryota</taxon>
        <taxon>Viridiplantae</taxon>
        <taxon>Streptophyta</taxon>
        <taxon>Embryophyta</taxon>
        <taxon>Tracheophyta</taxon>
        <taxon>Spermatophyta</taxon>
        <taxon>Magnoliopsida</taxon>
        <taxon>Liliopsida</taxon>
        <taxon>Poales</taxon>
        <taxon>Poaceae</taxon>
        <taxon>PACMAD clade</taxon>
        <taxon>Arundinoideae</taxon>
        <taxon>Arundineae</taxon>
        <taxon>Arundo</taxon>
    </lineage>
</organism>
<dbReference type="AlphaFoldDB" id="A0A0A8YKI1"/>
<accession>A0A0A8YKI1</accession>
<sequence length="68" mass="6986">MDWMAHKTEQTDITSGKPSSTSTRAYRAASQPKVGGRGGPTGSAEPGVGLLPLGCHVVTPTSFARSVT</sequence>
<protein>
    <submittedName>
        <fullName evidence="2">Uncharacterized protein</fullName>
    </submittedName>
</protein>
<evidence type="ECO:0000313" key="2">
    <source>
        <dbReference type="EMBL" id="JAD26063.1"/>
    </source>
</evidence>
<feature type="compositionally biased region" description="Basic and acidic residues" evidence="1">
    <location>
        <begin position="1"/>
        <end position="10"/>
    </location>
</feature>
<proteinExistence type="predicted"/>
<feature type="region of interest" description="Disordered" evidence="1">
    <location>
        <begin position="1"/>
        <end position="50"/>
    </location>
</feature>